<sequence>MISRFIAMLRLHDPAAIVAPRTATTFQADTK</sequence>
<reference evidence="1 2" key="1">
    <citation type="journal article" date="2014" name="Genome Announc.">
        <title>Draft Genome Sequence of the Haloacid-Degrading Burkholderia caribensis Strain MBA4.</title>
        <authorList>
            <person name="Pan Y."/>
            <person name="Kong K.F."/>
            <person name="Tsang J.S."/>
        </authorList>
    </citation>
    <scope>NUCLEOTIDE SEQUENCE [LARGE SCALE GENOMIC DNA]</scope>
    <source>
        <strain evidence="1 2">MBA4</strain>
    </source>
</reference>
<organism evidence="1 2">
    <name type="scientific">Paraburkholderia caribensis MBA4</name>
    <dbReference type="NCBI Taxonomy" id="1323664"/>
    <lineage>
        <taxon>Bacteria</taxon>
        <taxon>Pseudomonadati</taxon>
        <taxon>Pseudomonadota</taxon>
        <taxon>Betaproteobacteria</taxon>
        <taxon>Burkholderiales</taxon>
        <taxon>Burkholderiaceae</taxon>
        <taxon>Paraburkholderia</taxon>
    </lineage>
</organism>
<name>A0A0N7JUY0_9BURK</name>
<dbReference type="KEGG" id="bcai:K788_00032170"/>
<evidence type="ECO:0000313" key="2">
    <source>
        <dbReference type="Proteomes" id="UP000019146"/>
    </source>
</evidence>
<proteinExistence type="predicted"/>
<gene>
    <name evidence="1" type="ORF">K788_00032170</name>
</gene>
<dbReference type="Proteomes" id="UP000019146">
    <property type="component" value="Chromosome 2"/>
</dbReference>
<dbReference type="AlphaFoldDB" id="A0A0N7JUY0"/>
<protein>
    <submittedName>
        <fullName evidence="1">Uncharacterized protein</fullName>
    </submittedName>
</protein>
<evidence type="ECO:0000313" key="1">
    <source>
        <dbReference type="EMBL" id="ALL67669.1"/>
    </source>
</evidence>
<accession>A0A0N7JUY0</accession>
<dbReference type="EMBL" id="CP012747">
    <property type="protein sequence ID" value="ALL67669.1"/>
    <property type="molecule type" value="Genomic_DNA"/>
</dbReference>